<evidence type="ECO:0000313" key="1">
    <source>
        <dbReference type="EMBL" id="GIQ81128.1"/>
    </source>
</evidence>
<sequence length="161" mass="18030">MPDVRIYTAHYDGNTISSQQAVSYSDVSDINLNLFFTENGDHNCFYVEMVDDPTQAQQPYYSCVYESAAQSTDPSVFIYTDYEGSVSSDITGTMDMSYVVAPLSMTSVTLDCTGSVDTRDELWLSLAYCDGSGDVLKNENVFPVPYQGFHLYVHSRRRIPT</sequence>
<proteinExistence type="predicted"/>
<comment type="caution">
    <text evidence="1">The sequence shown here is derived from an EMBL/GenBank/DDBJ whole genome shotgun (WGS) entry which is preliminary data.</text>
</comment>
<name>A0A9K3CRQ1_9EUKA</name>
<dbReference type="Proteomes" id="UP000265618">
    <property type="component" value="Unassembled WGS sequence"/>
</dbReference>
<reference evidence="1 2" key="1">
    <citation type="journal article" date="2018" name="PLoS ONE">
        <title>The draft genome of Kipferlia bialata reveals reductive genome evolution in fornicate parasites.</title>
        <authorList>
            <person name="Tanifuji G."/>
            <person name="Takabayashi S."/>
            <person name="Kume K."/>
            <person name="Takagi M."/>
            <person name="Nakayama T."/>
            <person name="Kamikawa R."/>
            <person name="Inagaki Y."/>
            <person name="Hashimoto T."/>
        </authorList>
    </citation>
    <scope>NUCLEOTIDE SEQUENCE [LARGE SCALE GENOMIC DNA]</scope>
    <source>
        <strain evidence="1">NY0173</strain>
    </source>
</reference>
<accession>A0A9K3CRQ1</accession>
<organism evidence="1 2">
    <name type="scientific">Kipferlia bialata</name>
    <dbReference type="NCBI Taxonomy" id="797122"/>
    <lineage>
        <taxon>Eukaryota</taxon>
        <taxon>Metamonada</taxon>
        <taxon>Carpediemonas-like organisms</taxon>
        <taxon>Kipferlia</taxon>
    </lineage>
</organism>
<dbReference type="EMBL" id="BDIP01000313">
    <property type="protein sequence ID" value="GIQ81128.1"/>
    <property type="molecule type" value="Genomic_DNA"/>
</dbReference>
<dbReference type="AlphaFoldDB" id="A0A9K3CRQ1"/>
<protein>
    <submittedName>
        <fullName evidence="1">Uncharacterized protein</fullName>
    </submittedName>
</protein>
<evidence type="ECO:0000313" key="2">
    <source>
        <dbReference type="Proteomes" id="UP000265618"/>
    </source>
</evidence>
<gene>
    <name evidence="1" type="ORF">KIPB_002037</name>
</gene>
<keyword evidence="2" id="KW-1185">Reference proteome</keyword>